<evidence type="ECO:0008006" key="2">
    <source>
        <dbReference type="Google" id="ProtNLM"/>
    </source>
</evidence>
<evidence type="ECO:0000313" key="1">
    <source>
        <dbReference type="EMBL" id="XBL95570.1"/>
    </source>
</evidence>
<proteinExistence type="predicted"/>
<dbReference type="PROSITE" id="PS51257">
    <property type="entry name" value="PROKAR_LIPOPROTEIN"/>
    <property type="match status" value="1"/>
</dbReference>
<organism evidence="1">
    <name type="scientific">Pseudomonas iranensis</name>
    <dbReference type="NCBI Taxonomy" id="2745503"/>
    <lineage>
        <taxon>Bacteria</taxon>
        <taxon>Pseudomonadati</taxon>
        <taxon>Pseudomonadota</taxon>
        <taxon>Gammaproteobacteria</taxon>
        <taxon>Pseudomonadales</taxon>
        <taxon>Pseudomonadaceae</taxon>
        <taxon>Pseudomonas</taxon>
    </lineage>
</organism>
<gene>
    <name evidence="1" type="ORF">ABHN08_23345</name>
</gene>
<dbReference type="AlphaFoldDB" id="A0AAU7EVY4"/>
<accession>A0AAU7EVY4</accession>
<sequence length="206" mass="23216">MLSLSPKLNFATATHSIRALLLASFIIFGTGCNSFSSSATLNMDIPANFSVTAEAYYQPFSPYYCYAPENYARDPNLGVKKFKQPWQPTAQTAKFNVKLLPSIGGCLTLLSEIKIWIMDMTEDPDKLGLSAVWIHINDLADEPLDEHGSNENMLSVECKYADSRLSKVFKYELVCKGRSTNDEILGRLRIEQFQDKPLRLTVRMTE</sequence>
<dbReference type="EMBL" id="CP157354">
    <property type="protein sequence ID" value="XBL95570.1"/>
    <property type="molecule type" value="Genomic_DNA"/>
</dbReference>
<name>A0AAU7EVY4_9PSED</name>
<protein>
    <recommendedName>
        <fullName evidence="2">Lipoprotein</fullName>
    </recommendedName>
</protein>
<reference evidence="1" key="1">
    <citation type="submission" date="2024-05" db="EMBL/GenBank/DDBJ databases">
        <title>Draft genome sequence of Pseudomonas iranensis M7D1.</title>
        <authorList>
            <person name="Miller S.L."/>
            <person name="Nsubuga A."/>
            <person name="Lu N."/>
            <person name="King J."/>
            <person name="Shears P."/>
            <person name="Lawson P.A."/>
        </authorList>
    </citation>
    <scope>NUCLEOTIDE SEQUENCE</scope>
    <source>
        <strain evidence="1">M7D1</strain>
    </source>
</reference>